<dbReference type="InterPro" id="IPR001811">
    <property type="entry name" value="Chemokine_IL8-like_dom"/>
</dbReference>
<dbReference type="CDD" id="cd00272">
    <property type="entry name" value="Chemokine_CC"/>
    <property type="match status" value="1"/>
</dbReference>
<dbReference type="InParanoid" id="A0A6P7L3M8"/>
<dbReference type="GO" id="GO:0005615">
    <property type="term" value="C:extracellular space"/>
    <property type="evidence" value="ECO:0007669"/>
    <property type="project" value="UniProtKB-KW"/>
</dbReference>
<evidence type="ECO:0000256" key="3">
    <source>
        <dbReference type="SAM" id="Phobius"/>
    </source>
</evidence>
<keyword evidence="3" id="KW-1133">Transmembrane helix</keyword>
<dbReference type="KEGG" id="bspl:114844980"/>
<keyword evidence="3" id="KW-0472">Membrane</keyword>
<dbReference type="Proteomes" id="UP000515150">
    <property type="component" value="Chromosome 17"/>
</dbReference>
<evidence type="ECO:0000256" key="2">
    <source>
        <dbReference type="SAM" id="MobiDB-lite"/>
    </source>
</evidence>
<evidence type="ECO:0000313" key="6">
    <source>
        <dbReference type="RefSeq" id="XP_028988545.2"/>
    </source>
</evidence>
<sequence length="159" mass="17888">MPLVYIYAEVTLSVRFEPFLRTVNMVPRGMIAVAPVLLCFILGLLGPASAALGSHRGKSCCTTYSRKLVPFQHIRGYREQSITEYCRIEAIIFYTIKKTEICATRRDAWVRNNLKLLSSRLKKMSASAKRPTKNKAAVPPTNEGRGFSTTQSFFNGTDY</sequence>
<dbReference type="GO" id="GO:0008009">
    <property type="term" value="F:chemokine activity"/>
    <property type="evidence" value="ECO:0007669"/>
    <property type="project" value="InterPro"/>
</dbReference>
<feature type="transmembrane region" description="Helical" evidence="3">
    <location>
        <begin position="29"/>
        <end position="48"/>
    </location>
</feature>
<dbReference type="GO" id="GO:0006955">
    <property type="term" value="P:immune response"/>
    <property type="evidence" value="ECO:0007669"/>
    <property type="project" value="InterPro"/>
</dbReference>
<evidence type="ECO:0000313" key="5">
    <source>
        <dbReference type="Proteomes" id="UP000515150"/>
    </source>
</evidence>
<dbReference type="GeneID" id="114844980"/>
<feature type="compositionally biased region" description="Polar residues" evidence="2">
    <location>
        <begin position="147"/>
        <end position="159"/>
    </location>
</feature>
<reference evidence="6" key="1">
    <citation type="submission" date="2025-08" db="UniProtKB">
        <authorList>
            <consortium name="RefSeq"/>
        </authorList>
    </citation>
    <scope>IDENTIFICATION</scope>
</reference>
<evidence type="ECO:0000256" key="1">
    <source>
        <dbReference type="ARBA" id="ARBA00022514"/>
    </source>
</evidence>
<protein>
    <submittedName>
        <fullName evidence="6">C-C motif chemokine 20-like</fullName>
    </submittedName>
</protein>
<keyword evidence="1" id="KW-0202">Cytokine</keyword>
<dbReference type="InterPro" id="IPR036048">
    <property type="entry name" value="Interleukin_8-like_sf"/>
</dbReference>
<dbReference type="PANTHER" id="PTHR12015">
    <property type="entry name" value="SMALL INDUCIBLE CYTOKINE A"/>
    <property type="match status" value="1"/>
</dbReference>
<feature type="domain" description="Chemokine interleukin-8-like" evidence="4">
    <location>
        <begin position="57"/>
        <end position="117"/>
    </location>
</feature>
<dbReference type="SUPFAM" id="SSF54117">
    <property type="entry name" value="Interleukin 8-like chemokines"/>
    <property type="match status" value="1"/>
</dbReference>
<feature type="region of interest" description="Disordered" evidence="2">
    <location>
        <begin position="127"/>
        <end position="159"/>
    </location>
</feature>
<dbReference type="Pfam" id="PF00048">
    <property type="entry name" value="IL8"/>
    <property type="match status" value="1"/>
</dbReference>
<name>A0A6P7L3M8_BETSP</name>
<accession>A0A6P7L3M8</accession>
<dbReference type="SMART" id="SM00199">
    <property type="entry name" value="SCY"/>
    <property type="match status" value="1"/>
</dbReference>
<dbReference type="PANTHER" id="PTHR12015:SF108">
    <property type="entry name" value="C-C MOTIF CHEMOKINE 20"/>
    <property type="match status" value="1"/>
</dbReference>
<gene>
    <name evidence="6" type="primary">LOC114844980</name>
</gene>
<dbReference type="InterPro" id="IPR039809">
    <property type="entry name" value="Chemokine_b/g/d"/>
</dbReference>
<dbReference type="Gene3D" id="2.40.50.40">
    <property type="match status" value="1"/>
</dbReference>
<proteinExistence type="predicted"/>
<dbReference type="AlphaFoldDB" id="A0A6P7L3M8"/>
<organism evidence="5 6">
    <name type="scientific">Betta splendens</name>
    <name type="common">Siamese fighting fish</name>
    <dbReference type="NCBI Taxonomy" id="158456"/>
    <lineage>
        <taxon>Eukaryota</taxon>
        <taxon>Metazoa</taxon>
        <taxon>Chordata</taxon>
        <taxon>Craniata</taxon>
        <taxon>Vertebrata</taxon>
        <taxon>Euteleostomi</taxon>
        <taxon>Actinopterygii</taxon>
        <taxon>Neopterygii</taxon>
        <taxon>Teleostei</taxon>
        <taxon>Neoteleostei</taxon>
        <taxon>Acanthomorphata</taxon>
        <taxon>Anabantaria</taxon>
        <taxon>Anabantiformes</taxon>
        <taxon>Anabantoidei</taxon>
        <taxon>Osphronemidae</taxon>
        <taxon>Betta</taxon>
    </lineage>
</organism>
<dbReference type="OrthoDB" id="8870994at2759"/>
<keyword evidence="3" id="KW-0812">Transmembrane</keyword>
<evidence type="ECO:0000259" key="4">
    <source>
        <dbReference type="SMART" id="SM00199"/>
    </source>
</evidence>
<keyword evidence="5" id="KW-1185">Reference proteome</keyword>
<dbReference type="RefSeq" id="XP_028988545.2">
    <property type="nucleotide sequence ID" value="XM_029132712.3"/>
</dbReference>